<dbReference type="AlphaFoldDB" id="A0AAI9DCV5"/>
<feature type="transmembrane region" description="Helical" evidence="7">
    <location>
        <begin position="67"/>
        <end position="86"/>
    </location>
</feature>
<evidence type="ECO:0000256" key="2">
    <source>
        <dbReference type="ARBA" id="ARBA00022448"/>
    </source>
</evidence>
<comment type="subcellular location">
    <subcellularLocation>
        <location evidence="1">Cell membrane</location>
        <topology evidence="1">Multi-pass membrane protein</topology>
    </subcellularLocation>
</comment>
<reference evidence="8" key="1">
    <citation type="submission" date="2024-02" db="EMBL/GenBank/DDBJ databases">
        <authorList>
            <consortium name="Clinical and Environmental Microbiology Branch: Whole genome sequencing antimicrobial resistance pathogens in the healthcare setting"/>
        </authorList>
    </citation>
    <scope>NUCLEOTIDE SEQUENCE</scope>
    <source>
        <strain evidence="8">2021GO-0154</strain>
    </source>
</reference>
<proteinExistence type="predicted"/>
<organism evidence="8">
    <name type="scientific">Providencia stuartii</name>
    <dbReference type="NCBI Taxonomy" id="588"/>
    <lineage>
        <taxon>Bacteria</taxon>
        <taxon>Pseudomonadati</taxon>
        <taxon>Pseudomonadota</taxon>
        <taxon>Gammaproteobacteria</taxon>
        <taxon>Enterobacterales</taxon>
        <taxon>Morganellaceae</taxon>
        <taxon>Providencia</taxon>
    </lineage>
</organism>
<feature type="transmembrane region" description="Helical" evidence="7">
    <location>
        <begin position="38"/>
        <end position="60"/>
    </location>
</feature>
<dbReference type="GO" id="GO:0005886">
    <property type="term" value="C:plasma membrane"/>
    <property type="evidence" value="ECO:0007669"/>
    <property type="project" value="UniProtKB-SubCell"/>
</dbReference>
<dbReference type="InterPro" id="IPR050171">
    <property type="entry name" value="MFS_Transporters"/>
</dbReference>
<dbReference type="EMBL" id="ABMABF030000007">
    <property type="protein sequence ID" value="EMJ5134800.1"/>
    <property type="molecule type" value="Genomic_DNA"/>
</dbReference>
<keyword evidence="3" id="KW-1003">Cell membrane</keyword>
<sequence>MINKIITSRFFSGISFYSFLPFYSIYLINYKNIIESNVAIILFIFLFISRACSLFTHYIIDYIGYKLTLILSYLMASVAILSIYVINSFSFLLLASAIIGAGFSIANVCTSLFIAENNNHSERVKNFSLLNVAVNISSAIGGVIGEWFYHGFYSGIIMLPAAVMLASSLYSCTLQNIKQSKINPKNEEKALSTFMEWIVFVCYSSMSFFMLGLILRNLAFHFEVNNNETIRYVSVSSLFALNAAIIIFLQIKSTSLLSAQRTKLQIFIYKLSLIVVSVLLLIFNFQSALSMYLLIVLFTLSELIWSPYNNSLSIDKCPFKNKKLSLSICIFFWGLAESLGAYMGIIANTYQLHFLIPFCSFLILIFLFCIEGLLTKRKRNENDYISGV</sequence>
<protein>
    <submittedName>
        <fullName evidence="8">MFS transporter</fullName>
    </submittedName>
</protein>
<evidence type="ECO:0000256" key="3">
    <source>
        <dbReference type="ARBA" id="ARBA00022475"/>
    </source>
</evidence>
<feature type="transmembrane region" description="Helical" evidence="7">
    <location>
        <begin position="289"/>
        <end position="305"/>
    </location>
</feature>
<dbReference type="PANTHER" id="PTHR23517">
    <property type="entry name" value="RESISTANCE PROTEIN MDTM, PUTATIVE-RELATED-RELATED"/>
    <property type="match status" value="1"/>
</dbReference>
<feature type="transmembrane region" description="Helical" evidence="7">
    <location>
        <begin position="7"/>
        <end position="26"/>
    </location>
</feature>
<dbReference type="InterPro" id="IPR036259">
    <property type="entry name" value="MFS_trans_sf"/>
</dbReference>
<evidence type="ECO:0000256" key="7">
    <source>
        <dbReference type="SAM" id="Phobius"/>
    </source>
</evidence>
<dbReference type="GO" id="GO:0022857">
    <property type="term" value="F:transmembrane transporter activity"/>
    <property type="evidence" value="ECO:0007669"/>
    <property type="project" value="InterPro"/>
</dbReference>
<feature type="transmembrane region" description="Helical" evidence="7">
    <location>
        <begin position="127"/>
        <end position="145"/>
    </location>
</feature>
<evidence type="ECO:0000256" key="6">
    <source>
        <dbReference type="ARBA" id="ARBA00023136"/>
    </source>
</evidence>
<comment type="caution">
    <text evidence="8">The sequence shown here is derived from an EMBL/GenBank/DDBJ whole genome shotgun (WGS) entry which is preliminary data.</text>
</comment>
<feature type="transmembrane region" description="Helical" evidence="7">
    <location>
        <begin position="263"/>
        <end position="283"/>
    </location>
</feature>
<evidence type="ECO:0000256" key="1">
    <source>
        <dbReference type="ARBA" id="ARBA00004651"/>
    </source>
</evidence>
<feature type="transmembrane region" description="Helical" evidence="7">
    <location>
        <begin position="151"/>
        <end position="173"/>
    </location>
</feature>
<feature type="transmembrane region" description="Helical" evidence="7">
    <location>
        <begin position="352"/>
        <end position="374"/>
    </location>
</feature>
<keyword evidence="2" id="KW-0813">Transport</keyword>
<feature type="transmembrane region" description="Helical" evidence="7">
    <location>
        <begin position="194"/>
        <end position="215"/>
    </location>
</feature>
<dbReference type="InterPro" id="IPR011701">
    <property type="entry name" value="MFS"/>
</dbReference>
<feature type="transmembrane region" description="Helical" evidence="7">
    <location>
        <begin position="230"/>
        <end position="251"/>
    </location>
</feature>
<dbReference type="SUPFAM" id="SSF103473">
    <property type="entry name" value="MFS general substrate transporter"/>
    <property type="match status" value="1"/>
</dbReference>
<dbReference type="Gene3D" id="1.20.1250.20">
    <property type="entry name" value="MFS general substrate transporter like domains"/>
    <property type="match status" value="1"/>
</dbReference>
<dbReference type="Pfam" id="PF07690">
    <property type="entry name" value="MFS_1"/>
    <property type="match status" value="1"/>
</dbReference>
<name>A0AAI9DCV5_PROST</name>
<evidence type="ECO:0000313" key="8">
    <source>
        <dbReference type="EMBL" id="EMJ5134800.1"/>
    </source>
</evidence>
<feature type="transmembrane region" description="Helical" evidence="7">
    <location>
        <begin position="326"/>
        <end position="346"/>
    </location>
</feature>
<feature type="transmembrane region" description="Helical" evidence="7">
    <location>
        <begin position="92"/>
        <end position="115"/>
    </location>
</feature>
<gene>
    <name evidence="8" type="ORF">RG298_002542</name>
</gene>
<keyword evidence="4 7" id="KW-0812">Transmembrane</keyword>
<accession>A0AAI9DCV5</accession>
<evidence type="ECO:0000256" key="4">
    <source>
        <dbReference type="ARBA" id="ARBA00022692"/>
    </source>
</evidence>
<evidence type="ECO:0000256" key="5">
    <source>
        <dbReference type="ARBA" id="ARBA00022989"/>
    </source>
</evidence>
<keyword evidence="5 7" id="KW-1133">Transmembrane helix</keyword>
<keyword evidence="6 7" id="KW-0472">Membrane</keyword>